<comment type="caution">
    <text evidence="1">The sequence shown here is derived from an EMBL/GenBank/DDBJ whole genome shotgun (WGS) entry which is preliminary data.</text>
</comment>
<sequence>MKAKQLLILLCSILILTSCRNKEVEDTSPKIVMKEARTKEEHYTIYTDGENIYFEDIKNNSTKVLRKCLETIKEILVLPEIDENTDLPNPEDLIKQDEVTPFTYEMSLESSAKYILVLQKNGWSIAAEYANYLYRDMYFKKDQRYMRVIVLDNKLKIFKDIGGELPSPQLYINENK</sequence>
<dbReference type="EMBL" id="BTPU01000045">
    <property type="protein sequence ID" value="GMQ63543.1"/>
    <property type="molecule type" value="Genomic_DNA"/>
</dbReference>
<gene>
    <name evidence="1" type="ORF">AN2V17_27770</name>
</gene>
<accession>A0ACB5ULY9</accession>
<organism evidence="1 2">
    <name type="scientific">Vallitalea maricola</name>
    <dbReference type="NCBI Taxonomy" id="3074433"/>
    <lineage>
        <taxon>Bacteria</taxon>
        <taxon>Bacillati</taxon>
        <taxon>Bacillota</taxon>
        <taxon>Clostridia</taxon>
        <taxon>Lachnospirales</taxon>
        <taxon>Vallitaleaceae</taxon>
        <taxon>Vallitalea</taxon>
    </lineage>
</organism>
<dbReference type="Proteomes" id="UP001374599">
    <property type="component" value="Unassembled WGS sequence"/>
</dbReference>
<keyword evidence="2" id="KW-1185">Reference proteome</keyword>
<evidence type="ECO:0000313" key="1">
    <source>
        <dbReference type="EMBL" id="GMQ63543.1"/>
    </source>
</evidence>
<name>A0ACB5ULY9_9FIRM</name>
<evidence type="ECO:0000313" key="2">
    <source>
        <dbReference type="Proteomes" id="UP001374599"/>
    </source>
</evidence>
<reference evidence="1" key="1">
    <citation type="submission" date="2023-09" db="EMBL/GenBank/DDBJ databases">
        <title>Vallitalea sediminicola and Vallitalea maricola sp. nov., anaerobic bacteria isolated from marine sediment.</title>
        <authorList>
            <person name="Hirano S."/>
            <person name="Maeda A."/>
            <person name="Terahara T."/>
            <person name="Mori K."/>
            <person name="Hamada M."/>
            <person name="Matsumoto R."/>
            <person name="Kobayashi T."/>
        </authorList>
    </citation>
    <scope>NUCLEOTIDE SEQUENCE</scope>
    <source>
        <strain evidence="1">AN17-2</strain>
    </source>
</reference>
<proteinExistence type="predicted"/>
<protein>
    <submittedName>
        <fullName evidence="1">Uncharacterized protein</fullName>
    </submittedName>
</protein>